<evidence type="ECO:0000313" key="1">
    <source>
        <dbReference type="EMBL" id="CUW34297.1"/>
    </source>
</evidence>
<dbReference type="Proteomes" id="UP000066661">
    <property type="component" value="Chromosome I"/>
</dbReference>
<evidence type="ECO:0000313" key="2">
    <source>
        <dbReference type="Proteomes" id="UP000066661"/>
    </source>
</evidence>
<evidence type="ECO:0008006" key="3">
    <source>
        <dbReference type="Google" id="ProtNLM"/>
    </source>
</evidence>
<reference evidence="1 2" key="1">
    <citation type="submission" date="2015-12" db="EMBL/GenBank/DDBJ databases">
        <authorList>
            <person name="Wibberg D."/>
        </authorList>
    </citation>
    <scope>NUCLEOTIDE SEQUENCE [LARGE SCALE GENOMIC DNA]</scope>
    <source>
        <strain evidence="1">R2091</strain>
    </source>
</reference>
<name>A0A7I6UI41_ACIBA</name>
<dbReference type="EMBL" id="LN997846">
    <property type="protein sequence ID" value="CUW34297.1"/>
    <property type="molecule type" value="Genomic_DNA"/>
</dbReference>
<dbReference type="AlphaFoldDB" id="A0A7I6UI41"/>
<organism evidence="1 2">
    <name type="scientific">Acinetobacter baumannii</name>
    <dbReference type="NCBI Taxonomy" id="470"/>
    <lineage>
        <taxon>Bacteria</taxon>
        <taxon>Pseudomonadati</taxon>
        <taxon>Pseudomonadota</taxon>
        <taxon>Gammaproteobacteria</taxon>
        <taxon>Moraxellales</taxon>
        <taxon>Moraxellaceae</taxon>
        <taxon>Acinetobacter</taxon>
        <taxon>Acinetobacter calcoaceticus/baumannii complex</taxon>
    </lineage>
</organism>
<gene>
    <name evidence="1" type="ORF">ABR2091_0890</name>
</gene>
<proteinExistence type="predicted"/>
<sequence>MLKIDSLNQSLSVTQNVLRVPLRLTKNEVCTLLGVSRDKLTRMEREDESFPKSMKEGVTRQAAVYYDYQAIIEWYENWKTNTQQNRGS</sequence>
<accession>A0A7I6UI41</accession>
<protein>
    <recommendedName>
        <fullName evidence="3">AlpA family phage regulatory protein</fullName>
    </recommendedName>
</protein>
<dbReference type="RefSeq" id="WP_227510015.1">
    <property type="nucleotide sequence ID" value="NZ_AP022238.1"/>
</dbReference>